<dbReference type="KEGG" id="rmu:RMDY18_10700"/>
<keyword evidence="3" id="KW-0472">Membrane</keyword>
<feature type="domain" description="Cell envelope-related transcriptional attenuator" evidence="4">
    <location>
        <begin position="173"/>
        <end position="315"/>
    </location>
</feature>
<evidence type="ECO:0000259" key="4">
    <source>
        <dbReference type="Pfam" id="PF03816"/>
    </source>
</evidence>
<organism evidence="5 6">
    <name type="scientific">Rothia mucilaginosa (strain DY-18)</name>
    <name type="common">Stomatococcus mucilaginosus</name>
    <dbReference type="NCBI Taxonomy" id="680646"/>
    <lineage>
        <taxon>Bacteria</taxon>
        <taxon>Bacillati</taxon>
        <taxon>Actinomycetota</taxon>
        <taxon>Actinomycetes</taxon>
        <taxon>Micrococcales</taxon>
        <taxon>Micrococcaceae</taxon>
        <taxon>Rothia</taxon>
    </lineage>
</organism>
<evidence type="ECO:0000313" key="5">
    <source>
        <dbReference type="EMBL" id="BAI64902.1"/>
    </source>
</evidence>
<dbReference type="STRING" id="680646.RMDY18_10700"/>
<dbReference type="EMBL" id="AP011540">
    <property type="protein sequence ID" value="BAI64902.1"/>
    <property type="molecule type" value="Genomic_DNA"/>
</dbReference>
<reference evidence="5 6" key="2">
    <citation type="journal article" date="2010" name="J Osaka Dent Univ">
        <title>Isolation and identification of Rothia mucilaginosa from persistent apical periodontitis lesions.</title>
        <authorList>
            <person name="Yamane K."/>
            <person name="Yoshida M."/>
            <person name="Fujihira T."/>
            <person name="Baba T."/>
            <person name="Tsuji N."/>
            <person name="Hayashi H."/>
            <person name="Sugimori C."/>
            <person name="Yamanaka T."/>
            <person name="Mashimo C."/>
            <person name="Nambu T."/>
            <person name="Kawai H."/>
            <person name="Fukushima H."/>
        </authorList>
    </citation>
    <scope>NUCLEOTIDE SEQUENCE [LARGE SCALE GENOMIC DNA]</scope>
    <source>
        <strain evidence="5 6">DY-18</strain>
    </source>
</reference>
<reference evidence="6" key="1">
    <citation type="submission" date="2009-07" db="EMBL/GenBank/DDBJ databases">
        <title>Complete genome sequence of Rothia mucilaginosa DJ.</title>
        <authorList>
            <person name="Yamane K."/>
            <person name="Nambu T."/>
            <person name="Mashimo C."/>
            <person name="Sugimori C."/>
            <person name="Yamanaka T."/>
            <person name="Leung K."/>
            <person name="Fukushima H."/>
        </authorList>
    </citation>
    <scope>NUCLEOTIDE SEQUENCE [LARGE SCALE GENOMIC DNA]</scope>
    <source>
        <strain evidence="6">DY-18</strain>
    </source>
</reference>
<evidence type="ECO:0000256" key="3">
    <source>
        <dbReference type="SAM" id="Phobius"/>
    </source>
</evidence>
<evidence type="ECO:0000256" key="2">
    <source>
        <dbReference type="SAM" id="MobiDB-lite"/>
    </source>
</evidence>
<keyword evidence="6" id="KW-1185">Reference proteome</keyword>
<comment type="similarity">
    <text evidence="1">Belongs to the LytR/CpsA/Psr (LCP) family.</text>
</comment>
<dbReference type="Pfam" id="PF03816">
    <property type="entry name" value="LytR_cpsA_psr"/>
    <property type="match status" value="1"/>
</dbReference>
<evidence type="ECO:0000313" key="6">
    <source>
        <dbReference type="Proteomes" id="UP000001883"/>
    </source>
</evidence>
<dbReference type="InterPro" id="IPR050922">
    <property type="entry name" value="LytR/CpsA/Psr_CW_biosynth"/>
</dbReference>
<reference evidence="5 6" key="3">
    <citation type="journal article" date="2010" name="Sequencing">
        <title>Complete Genome Sequence of Rothia mucilaginosa DY-18: A Clinical Isolate with Dense Meshwork-Like Structures from a Persistent Apical Periodontitis Lesion.</title>
        <authorList>
            <person name="Yamane K."/>
            <person name="Nambu T."/>
            <person name="Yamanaka T."/>
            <person name="Mashimo C."/>
            <person name="Sugimori C."/>
            <person name="Leung K.-P."/>
            <person name="Fukushima H."/>
        </authorList>
    </citation>
    <scope>NUCLEOTIDE SEQUENCE [LARGE SCALE GENOMIC DNA]</scope>
    <source>
        <strain evidence="5 6">DY-18</strain>
    </source>
</reference>
<keyword evidence="3" id="KW-1133">Transmembrane helix</keyword>
<keyword evidence="3" id="KW-0812">Transmembrane</keyword>
<protein>
    <submittedName>
        <fullName evidence="5">Transcriptional regulator</fullName>
    </submittedName>
</protein>
<feature type="region of interest" description="Disordered" evidence="2">
    <location>
        <begin position="1"/>
        <end position="23"/>
    </location>
</feature>
<evidence type="ECO:0000256" key="1">
    <source>
        <dbReference type="ARBA" id="ARBA00006068"/>
    </source>
</evidence>
<accession>D2NTC6</accession>
<dbReference type="HOGENOM" id="CLU_016455_0_2_11"/>
<dbReference type="NCBIfam" id="TIGR00350">
    <property type="entry name" value="lytR_cpsA_psr"/>
    <property type="match status" value="1"/>
</dbReference>
<dbReference type="InterPro" id="IPR004474">
    <property type="entry name" value="LytR_CpsA_psr"/>
</dbReference>
<gene>
    <name evidence="5" type="ordered locus">RMDY18_10700</name>
</gene>
<dbReference type="Proteomes" id="UP000001883">
    <property type="component" value="Chromosome"/>
</dbReference>
<dbReference type="Gene3D" id="3.40.630.190">
    <property type="entry name" value="LCP protein"/>
    <property type="match status" value="1"/>
</dbReference>
<dbReference type="eggNOG" id="COG1316">
    <property type="taxonomic scope" value="Bacteria"/>
</dbReference>
<proteinExistence type="inferred from homology"/>
<sequence length="412" mass="44247">MRCASRVSPPQTKDNLMSDAHSEPSQKKKWVKRALLILLILLLVITLGIGFFIWRAGHTWDSKTEKFDSITKVDEDLSKIKEQLGEAKKLNVTELKAPTVTNSDTGKNGANGENSSDAAAALAANASEHDKDGDGILDNGYNYGVIKGPGKNILLLGSDTRTGADAALVSGSRADTIMLMHIPADGKGVYIISIMRDTWVDIPGYGTAKVNAALNYGGVSLQVATIENLVGVKIDHVAEIEFEGFKSLVNAIGGVDVQVPFAFTSNVWTFTPGLMHLNGSGALSFVRERYSFADGDYQRVRNQRAFLRGLYNTMKAKGALSNVASFQSSIESLTDYMRVDSGLNAAQIAQIAAPVLTSGDTTMRMTTLPNAGPGWSYDGQSIILVNQAANAHLASALQNDTMDQFMATYGQD</sequence>
<name>D2NTC6_ROTMD</name>
<dbReference type="AlphaFoldDB" id="D2NTC6"/>
<dbReference type="PANTHER" id="PTHR33392">
    <property type="entry name" value="POLYISOPRENYL-TEICHOIC ACID--PEPTIDOGLYCAN TEICHOIC ACID TRANSFERASE TAGU"/>
    <property type="match status" value="1"/>
</dbReference>
<feature type="transmembrane region" description="Helical" evidence="3">
    <location>
        <begin position="34"/>
        <end position="54"/>
    </location>
</feature>
<dbReference type="PANTHER" id="PTHR33392:SF6">
    <property type="entry name" value="POLYISOPRENYL-TEICHOIC ACID--PEPTIDOGLYCAN TEICHOIC ACID TRANSFERASE TAGU"/>
    <property type="match status" value="1"/>
</dbReference>